<feature type="transmembrane region" description="Helical" evidence="2">
    <location>
        <begin position="277"/>
        <end position="295"/>
    </location>
</feature>
<feature type="transmembrane region" description="Helical" evidence="2">
    <location>
        <begin position="189"/>
        <end position="206"/>
    </location>
</feature>
<keyword evidence="5" id="KW-1185">Reference proteome</keyword>
<keyword evidence="2" id="KW-1133">Transmembrane helix</keyword>
<dbReference type="InterPro" id="IPR002656">
    <property type="entry name" value="Acyl_transf_3_dom"/>
</dbReference>
<feature type="transmembrane region" description="Helical" evidence="2">
    <location>
        <begin position="315"/>
        <end position="334"/>
    </location>
</feature>
<dbReference type="InterPro" id="IPR050879">
    <property type="entry name" value="Acyltransferase_3"/>
</dbReference>
<protein>
    <submittedName>
        <fullName evidence="4">Acyltransferase</fullName>
    </submittedName>
</protein>
<organism evidence="4 5">
    <name type="scientific">Phenylobacterium montanum</name>
    <dbReference type="NCBI Taxonomy" id="2823693"/>
    <lineage>
        <taxon>Bacteria</taxon>
        <taxon>Pseudomonadati</taxon>
        <taxon>Pseudomonadota</taxon>
        <taxon>Alphaproteobacteria</taxon>
        <taxon>Caulobacterales</taxon>
        <taxon>Caulobacteraceae</taxon>
        <taxon>Phenylobacterium</taxon>
    </lineage>
</organism>
<keyword evidence="2" id="KW-0472">Membrane</keyword>
<keyword evidence="2" id="KW-0812">Transmembrane</keyword>
<dbReference type="GO" id="GO:0016747">
    <property type="term" value="F:acyltransferase activity, transferring groups other than amino-acyl groups"/>
    <property type="evidence" value="ECO:0007669"/>
    <property type="project" value="InterPro"/>
</dbReference>
<accession>A0A975IVL0</accession>
<dbReference type="RefSeq" id="WP_211939167.1">
    <property type="nucleotide sequence ID" value="NZ_CP073078.1"/>
</dbReference>
<reference evidence="4" key="1">
    <citation type="submission" date="2021-04" db="EMBL/GenBank/DDBJ databases">
        <title>The complete genome sequence of Caulobacter sp. S6.</title>
        <authorList>
            <person name="Tang Y."/>
            <person name="Ouyang W."/>
            <person name="Liu Q."/>
            <person name="Huang B."/>
            <person name="Guo Z."/>
            <person name="Lei P."/>
        </authorList>
    </citation>
    <scope>NUCLEOTIDE SEQUENCE</scope>
    <source>
        <strain evidence="4">S6</strain>
    </source>
</reference>
<proteinExistence type="predicted"/>
<keyword evidence="4" id="KW-0808">Transferase</keyword>
<feature type="transmembrane region" description="Helical" evidence="2">
    <location>
        <begin position="33"/>
        <end position="52"/>
    </location>
</feature>
<name>A0A975IVL0_9CAUL</name>
<feature type="domain" description="Acyltransferase 3" evidence="3">
    <location>
        <begin position="31"/>
        <end position="357"/>
    </location>
</feature>
<feature type="transmembrane region" description="Helical" evidence="2">
    <location>
        <begin position="103"/>
        <end position="120"/>
    </location>
</feature>
<evidence type="ECO:0000259" key="3">
    <source>
        <dbReference type="Pfam" id="PF01757"/>
    </source>
</evidence>
<dbReference type="Pfam" id="PF01757">
    <property type="entry name" value="Acyl_transf_3"/>
    <property type="match status" value="1"/>
</dbReference>
<feature type="region of interest" description="Disordered" evidence="1">
    <location>
        <begin position="1"/>
        <end position="22"/>
    </location>
</feature>
<sequence>MTSVLTSHAHSPERAAGPDLTAQGKPHYEVLDGLRGTAAVMVVLFHIMGMPISWTDKGQGLHHAAMAVDFFFGLSGFVVAYAYDGRWGTMSVREFVAIRLVRLHPLVLLGAVLGLASFLIDPFAANQKLIALPVVLGDFALACLLLPHPPLPNRWTDTHSLNSPAWSLLQEYVGNLAYALVLRRLGTQALGVVAAVAAAALLSVLWRSNSIDLGSDWTTFWIAPTRMTFSFTMGLWLYRVREQAPAVRLGWGVLSVILVLIFATPLVPRSIPHGNGLFEALVAMLLFPAIILCGAHSEIGRAEMALCKFAGRISYPIYILHYPFLLIYMNFVTFRKPPAPVAHLVAAAAFALVVAVAWAALKLYDEPVRRWLKGARAPGAAVQNA</sequence>
<feature type="transmembrane region" description="Helical" evidence="2">
    <location>
        <begin position="64"/>
        <end position="83"/>
    </location>
</feature>
<gene>
    <name evidence="4" type="ORF">KCG34_04315</name>
</gene>
<dbReference type="PANTHER" id="PTHR23028:SF134">
    <property type="entry name" value="PUTATIVE (AFU_ORTHOLOGUE AFUA_4G08520)-RELATED"/>
    <property type="match status" value="1"/>
</dbReference>
<dbReference type="PANTHER" id="PTHR23028">
    <property type="entry name" value="ACETYLTRANSFERASE"/>
    <property type="match status" value="1"/>
</dbReference>
<feature type="transmembrane region" description="Helical" evidence="2">
    <location>
        <begin position="340"/>
        <end position="361"/>
    </location>
</feature>
<evidence type="ECO:0000313" key="4">
    <source>
        <dbReference type="EMBL" id="QUD89117.1"/>
    </source>
</evidence>
<keyword evidence="4" id="KW-0012">Acyltransferase</keyword>
<feature type="transmembrane region" description="Helical" evidence="2">
    <location>
        <begin position="218"/>
        <end position="237"/>
    </location>
</feature>
<evidence type="ECO:0000256" key="2">
    <source>
        <dbReference type="SAM" id="Phobius"/>
    </source>
</evidence>
<feature type="transmembrane region" description="Helical" evidence="2">
    <location>
        <begin position="249"/>
        <end position="271"/>
    </location>
</feature>
<evidence type="ECO:0000313" key="5">
    <source>
        <dbReference type="Proteomes" id="UP000676409"/>
    </source>
</evidence>
<dbReference type="EMBL" id="CP073078">
    <property type="protein sequence ID" value="QUD89117.1"/>
    <property type="molecule type" value="Genomic_DNA"/>
</dbReference>
<dbReference type="AlphaFoldDB" id="A0A975IVL0"/>
<dbReference type="Proteomes" id="UP000676409">
    <property type="component" value="Chromosome"/>
</dbReference>
<evidence type="ECO:0000256" key="1">
    <source>
        <dbReference type="SAM" id="MobiDB-lite"/>
    </source>
</evidence>
<feature type="transmembrane region" description="Helical" evidence="2">
    <location>
        <begin position="129"/>
        <end position="151"/>
    </location>
</feature>
<dbReference type="KEGG" id="caul:KCG34_04315"/>